<dbReference type="GeneID" id="97221691"/>
<organism evidence="2 3">
    <name type="scientific">Aeromonas bivalvium</name>
    <dbReference type="NCBI Taxonomy" id="440079"/>
    <lineage>
        <taxon>Bacteria</taxon>
        <taxon>Pseudomonadati</taxon>
        <taxon>Pseudomonadota</taxon>
        <taxon>Gammaproteobacteria</taxon>
        <taxon>Aeromonadales</taxon>
        <taxon>Aeromonadaceae</taxon>
        <taxon>Aeromonas</taxon>
    </lineage>
</organism>
<dbReference type="RefSeq" id="WP_408791450.1">
    <property type="nucleotide sequence ID" value="NZ_JBGXBU010000008.1"/>
</dbReference>
<comment type="caution">
    <text evidence="2">The sequence shown here is derived from an EMBL/GenBank/DDBJ whole genome shotgun (WGS) entry which is preliminary data.</text>
</comment>
<sequence length="161" mass="17681">MTRTALLLLLSFHALADEPELWLVALEHNDGIHLQFQGAELELGSATLVGAAQFDDLRPGLRLAIQSRNGVAETIRVRDGTADPALWAHWRRGEGRLLAHSGRALLLQELGVLVFDAGTRWVNGSAADLQPGRRLVLSRDEEGRLTEILIPDPEDALDPEE</sequence>
<evidence type="ECO:0000313" key="3">
    <source>
        <dbReference type="Proteomes" id="UP001630969"/>
    </source>
</evidence>
<evidence type="ECO:0000256" key="1">
    <source>
        <dbReference type="SAM" id="SignalP"/>
    </source>
</evidence>
<keyword evidence="1" id="KW-0732">Signal</keyword>
<protein>
    <submittedName>
        <fullName evidence="2">Uncharacterized protein</fullName>
    </submittedName>
</protein>
<dbReference type="EMBL" id="JBGXBU010000008">
    <property type="protein sequence ID" value="MFM4894409.1"/>
    <property type="molecule type" value="Genomic_DNA"/>
</dbReference>
<proteinExistence type="predicted"/>
<feature type="chain" id="PRO_5045735004" evidence="1">
    <location>
        <begin position="17"/>
        <end position="161"/>
    </location>
</feature>
<feature type="signal peptide" evidence="1">
    <location>
        <begin position="1"/>
        <end position="16"/>
    </location>
</feature>
<keyword evidence="3" id="KW-1185">Reference proteome</keyword>
<name>A0ABW9GTD7_9GAMM</name>
<gene>
    <name evidence="2" type="ORF">ACEUDJ_16295</name>
</gene>
<reference evidence="2 3" key="1">
    <citation type="submission" date="2024-09" db="EMBL/GenBank/DDBJ databases">
        <title>Aeromonas strains Genome sequencing and assembly.</title>
        <authorList>
            <person name="Hu X."/>
            <person name="Tang B."/>
        </authorList>
    </citation>
    <scope>NUCLEOTIDE SEQUENCE [LARGE SCALE GENOMIC DNA]</scope>
    <source>
        <strain evidence="2 3">NB23SCDHY001</strain>
    </source>
</reference>
<dbReference type="Proteomes" id="UP001630969">
    <property type="component" value="Unassembled WGS sequence"/>
</dbReference>
<evidence type="ECO:0000313" key="2">
    <source>
        <dbReference type="EMBL" id="MFM4894409.1"/>
    </source>
</evidence>
<accession>A0ABW9GTD7</accession>